<keyword evidence="1" id="KW-1133">Transmembrane helix</keyword>
<dbReference type="InterPro" id="IPR012429">
    <property type="entry name" value="HGSNAT_cat"/>
</dbReference>
<dbReference type="RefSeq" id="WP_072765055.1">
    <property type="nucleotide sequence ID" value="NZ_FQYX01000020.1"/>
</dbReference>
<accession>A0A1M6J5E7</accession>
<name>A0A1M6J5E7_9FLAO</name>
<feature type="transmembrane region" description="Helical" evidence="1">
    <location>
        <begin position="237"/>
        <end position="256"/>
    </location>
</feature>
<dbReference type="OrthoDB" id="9788724at2"/>
<evidence type="ECO:0000259" key="2">
    <source>
        <dbReference type="Pfam" id="PF07786"/>
    </source>
</evidence>
<dbReference type="Pfam" id="PF07786">
    <property type="entry name" value="HGSNAT_cat"/>
    <property type="match status" value="1"/>
</dbReference>
<dbReference type="PANTHER" id="PTHR31061:SF24">
    <property type="entry name" value="LD22376P"/>
    <property type="match status" value="1"/>
</dbReference>
<feature type="transmembrane region" description="Helical" evidence="1">
    <location>
        <begin position="307"/>
        <end position="326"/>
    </location>
</feature>
<gene>
    <name evidence="3" type="ORF">SAMN04487911_12061</name>
</gene>
<evidence type="ECO:0000256" key="1">
    <source>
        <dbReference type="SAM" id="Phobius"/>
    </source>
</evidence>
<feature type="transmembrane region" description="Helical" evidence="1">
    <location>
        <begin position="150"/>
        <end position="167"/>
    </location>
</feature>
<evidence type="ECO:0000313" key="4">
    <source>
        <dbReference type="Proteomes" id="UP000184231"/>
    </source>
</evidence>
<feature type="transmembrane region" description="Helical" evidence="1">
    <location>
        <begin position="125"/>
        <end position="143"/>
    </location>
</feature>
<sequence>MEKSLPPQRYYALDILRGMTIALMIMVNNPGSWSSIYPPLKHAAWHGFTPTDWVFPSFLFVVGTAMSFSMRKYEQLGNSAILKKIFKRAGAIFLIGLLLNAFPFIYRTDGGIAFKNLADIRIMGVLQRIALCYLFGALIIHYLKLKKSVIVGVFILLAYWAIMYFFGSSPLPFSLENNAALKFDNLIFRNENIYKGFGISFDPEGLLSTLTATVNVIAGYVAGIFVQKSGNNIKTVLKLIAASLTLIVVSLIWDIYFPINKPIWTSSFVLYSTGWTLMVLAILIYTIELLNFKKWAYFFEPFGKNPLFIYVVSGLVANLLALIYVNTVPLKSWLYANFYLSWMEDLNASLGFAVSFIAMMWLLGYVLDKKKIYIKV</sequence>
<keyword evidence="3" id="KW-0808">Transferase</keyword>
<feature type="transmembrane region" description="Helical" evidence="1">
    <location>
        <begin position="205"/>
        <end position="225"/>
    </location>
</feature>
<organism evidence="3 4">
    <name type="scientific">Arenibacter nanhaiticus</name>
    <dbReference type="NCBI Taxonomy" id="558155"/>
    <lineage>
        <taxon>Bacteria</taxon>
        <taxon>Pseudomonadati</taxon>
        <taxon>Bacteroidota</taxon>
        <taxon>Flavobacteriia</taxon>
        <taxon>Flavobacteriales</taxon>
        <taxon>Flavobacteriaceae</taxon>
        <taxon>Arenibacter</taxon>
    </lineage>
</organism>
<feature type="transmembrane region" description="Helical" evidence="1">
    <location>
        <begin position="85"/>
        <end position="105"/>
    </location>
</feature>
<feature type="transmembrane region" description="Helical" evidence="1">
    <location>
        <begin position="268"/>
        <end position="287"/>
    </location>
</feature>
<keyword evidence="3" id="KW-0012">Acyltransferase</keyword>
<dbReference type="PANTHER" id="PTHR31061">
    <property type="entry name" value="LD22376P"/>
    <property type="match status" value="1"/>
</dbReference>
<dbReference type="AlphaFoldDB" id="A0A1M6J5E7"/>
<keyword evidence="4" id="KW-1185">Reference proteome</keyword>
<feature type="transmembrane region" description="Helical" evidence="1">
    <location>
        <begin position="346"/>
        <end position="367"/>
    </location>
</feature>
<feature type="domain" description="Heparan-alpha-glucosaminide N-acetyltransferase catalytic" evidence="2">
    <location>
        <begin position="9"/>
        <end position="167"/>
    </location>
</feature>
<protein>
    <submittedName>
        <fullName evidence="3">Predicted acyltransferase</fullName>
    </submittedName>
</protein>
<feature type="transmembrane region" description="Helical" evidence="1">
    <location>
        <begin position="53"/>
        <end position="73"/>
    </location>
</feature>
<reference evidence="4" key="1">
    <citation type="submission" date="2016-11" db="EMBL/GenBank/DDBJ databases">
        <authorList>
            <person name="Varghese N."/>
            <person name="Submissions S."/>
        </authorList>
    </citation>
    <scope>NUCLEOTIDE SEQUENCE [LARGE SCALE GENOMIC DNA]</scope>
    <source>
        <strain evidence="4">CGMCC 1.8863</strain>
    </source>
</reference>
<dbReference type="Proteomes" id="UP000184231">
    <property type="component" value="Unassembled WGS sequence"/>
</dbReference>
<feature type="transmembrane region" description="Helical" evidence="1">
    <location>
        <begin position="12"/>
        <end position="33"/>
    </location>
</feature>
<dbReference type="EMBL" id="FQYX01000020">
    <property type="protein sequence ID" value="SHJ41913.1"/>
    <property type="molecule type" value="Genomic_DNA"/>
</dbReference>
<keyword evidence="1" id="KW-0472">Membrane</keyword>
<dbReference type="STRING" id="558155.SAMN04487911_12061"/>
<keyword evidence="1" id="KW-0812">Transmembrane</keyword>
<evidence type="ECO:0000313" key="3">
    <source>
        <dbReference type="EMBL" id="SHJ41913.1"/>
    </source>
</evidence>
<proteinExistence type="predicted"/>
<dbReference type="GO" id="GO:0016746">
    <property type="term" value="F:acyltransferase activity"/>
    <property type="evidence" value="ECO:0007669"/>
    <property type="project" value="UniProtKB-KW"/>
</dbReference>